<keyword evidence="2" id="KW-1185">Reference proteome</keyword>
<accession>A0A5P1F256</accession>
<evidence type="ECO:0000313" key="2">
    <source>
        <dbReference type="Proteomes" id="UP000243459"/>
    </source>
</evidence>
<dbReference type="Gramene" id="ONK70879">
    <property type="protein sequence ID" value="ONK70879"/>
    <property type="gene ID" value="A4U43_C04F2470"/>
</dbReference>
<proteinExistence type="predicted"/>
<dbReference type="EMBL" id="CM007384">
    <property type="protein sequence ID" value="ONK70879.1"/>
    <property type="molecule type" value="Genomic_DNA"/>
</dbReference>
<sequence>MTVVISMEDIETSAQRAGIDISSVDLDSITLPRGEDFGIESDDDEDLYQEDPLEFEGGFRNIIVVDNLPVV</sequence>
<dbReference type="OMA" id="TVVISME"/>
<dbReference type="Proteomes" id="UP000243459">
    <property type="component" value="Chromosome 4"/>
</dbReference>
<gene>
    <name evidence="1" type="ORF">A4U43_C04F2470</name>
</gene>
<name>A0A5P1F256_ASPOF</name>
<protein>
    <submittedName>
        <fullName evidence="1">Uncharacterized protein</fullName>
    </submittedName>
</protein>
<dbReference type="AlphaFoldDB" id="A0A5P1F256"/>
<reference evidence="2" key="1">
    <citation type="journal article" date="2017" name="Nat. Commun.">
        <title>The asparagus genome sheds light on the origin and evolution of a young Y chromosome.</title>
        <authorList>
            <person name="Harkess A."/>
            <person name="Zhou J."/>
            <person name="Xu C."/>
            <person name="Bowers J.E."/>
            <person name="Van der Hulst R."/>
            <person name="Ayyampalayam S."/>
            <person name="Mercati F."/>
            <person name="Riccardi P."/>
            <person name="McKain M.R."/>
            <person name="Kakrana A."/>
            <person name="Tang H."/>
            <person name="Ray J."/>
            <person name="Groenendijk J."/>
            <person name="Arikit S."/>
            <person name="Mathioni S.M."/>
            <person name="Nakano M."/>
            <person name="Shan H."/>
            <person name="Telgmann-Rauber A."/>
            <person name="Kanno A."/>
            <person name="Yue Z."/>
            <person name="Chen H."/>
            <person name="Li W."/>
            <person name="Chen Y."/>
            <person name="Xu X."/>
            <person name="Zhang Y."/>
            <person name="Luo S."/>
            <person name="Chen H."/>
            <person name="Gao J."/>
            <person name="Mao Z."/>
            <person name="Pires J.C."/>
            <person name="Luo M."/>
            <person name="Kudrna D."/>
            <person name="Wing R.A."/>
            <person name="Meyers B.C."/>
            <person name="Yi K."/>
            <person name="Kong H."/>
            <person name="Lavrijsen P."/>
            <person name="Sunseri F."/>
            <person name="Falavigna A."/>
            <person name="Ye Y."/>
            <person name="Leebens-Mack J.H."/>
            <person name="Chen G."/>
        </authorList>
    </citation>
    <scope>NUCLEOTIDE SEQUENCE [LARGE SCALE GENOMIC DNA]</scope>
    <source>
        <strain evidence="2">cv. DH0086</strain>
    </source>
</reference>
<evidence type="ECO:0000313" key="1">
    <source>
        <dbReference type="EMBL" id="ONK70879.1"/>
    </source>
</evidence>
<organism evidence="1 2">
    <name type="scientific">Asparagus officinalis</name>
    <name type="common">Garden asparagus</name>
    <dbReference type="NCBI Taxonomy" id="4686"/>
    <lineage>
        <taxon>Eukaryota</taxon>
        <taxon>Viridiplantae</taxon>
        <taxon>Streptophyta</taxon>
        <taxon>Embryophyta</taxon>
        <taxon>Tracheophyta</taxon>
        <taxon>Spermatophyta</taxon>
        <taxon>Magnoliopsida</taxon>
        <taxon>Liliopsida</taxon>
        <taxon>Asparagales</taxon>
        <taxon>Asparagaceae</taxon>
        <taxon>Asparagoideae</taxon>
        <taxon>Asparagus</taxon>
    </lineage>
</organism>